<feature type="transmembrane region" description="Helical" evidence="1">
    <location>
        <begin position="434"/>
        <end position="454"/>
    </location>
</feature>
<evidence type="ECO:0000313" key="2">
    <source>
        <dbReference type="EMBL" id="WFN36240.1"/>
    </source>
</evidence>
<feature type="transmembrane region" description="Helical" evidence="1">
    <location>
        <begin position="272"/>
        <end position="298"/>
    </location>
</feature>
<dbReference type="KEGG" id="manq:L1994_08800"/>
<name>A0AAF0FLU0_9EURY</name>
<dbReference type="AlphaFoldDB" id="A0AAF0FLU0"/>
<feature type="transmembrane region" description="Helical" evidence="1">
    <location>
        <begin position="304"/>
        <end position="321"/>
    </location>
</feature>
<evidence type="ECO:0008006" key="4">
    <source>
        <dbReference type="Google" id="ProtNLM"/>
    </source>
</evidence>
<dbReference type="GeneID" id="79950492"/>
<dbReference type="Proteomes" id="UP001218895">
    <property type="component" value="Chromosome"/>
</dbReference>
<evidence type="ECO:0000313" key="3">
    <source>
        <dbReference type="Proteomes" id="UP001218895"/>
    </source>
</evidence>
<reference evidence="2" key="1">
    <citation type="submission" date="2022-01" db="EMBL/GenBank/DDBJ databases">
        <title>Complete genome of Methanomicrobium antiquum DSM 21220.</title>
        <authorList>
            <person name="Chen S.-C."/>
            <person name="You Y.-T."/>
            <person name="Zhou Y.-Z."/>
            <person name="Lai M.-C."/>
        </authorList>
    </citation>
    <scope>NUCLEOTIDE SEQUENCE</scope>
    <source>
        <strain evidence="2">DSM 21220</strain>
    </source>
</reference>
<evidence type="ECO:0000256" key="1">
    <source>
        <dbReference type="SAM" id="Phobius"/>
    </source>
</evidence>
<feature type="transmembrane region" description="Helical" evidence="1">
    <location>
        <begin position="460"/>
        <end position="483"/>
    </location>
</feature>
<dbReference type="RefSeq" id="WP_278099078.1">
    <property type="nucleotide sequence ID" value="NZ_CP091092.1"/>
</dbReference>
<keyword evidence="1" id="KW-0472">Membrane</keyword>
<keyword evidence="1" id="KW-1133">Transmembrane helix</keyword>
<protein>
    <recommendedName>
        <fullName evidence="4">SMODS and SLOG-associating 2TM effector domain-containing protein</fullName>
    </recommendedName>
</protein>
<organism evidence="2 3">
    <name type="scientific">Methanomicrobium antiquum</name>
    <dbReference type="NCBI Taxonomy" id="487686"/>
    <lineage>
        <taxon>Archaea</taxon>
        <taxon>Methanobacteriati</taxon>
        <taxon>Methanobacteriota</taxon>
        <taxon>Stenosarchaea group</taxon>
        <taxon>Methanomicrobia</taxon>
        <taxon>Methanomicrobiales</taxon>
        <taxon>Methanomicrobiaceae</taxon>
        <taxon>Methanomicrobium</taxon>
    </lineage>
</organism>
<gene>
    <name evidence="2" type="ORF">L1994_08800</name>
</gene>
<accession>A0AAF0FLU0</accession>
<sequence>MSKEDYLHPFPKSLPAEINIGIVVKGEDYDKKTVNDALRNLLEKLEYELDNTPATYNFILPFKKTKAHQIVEDLILTRKPDRKSPIEVILAKMPNEDECQNKDESGFKPEAYEKSKDEVFLDSRIRYSVIYYDTCKKDWKYDPIYHMITEKSNIVFLAGDWTVDSSKFPEGGIFSLAKHFGTTIAQINPEKPQLYELEKEDLIFKSYRYLNQYNSEKLSRKNYERQAGKNILFLQNECKKSGLPEDTVKKLYESMIPHFTRSKMLSKKYMRLYAVAGMLVSFLAALAVFTITIQTLFFYHMPELVWLEVLEIALILILMAGSRYGGYHRRWIDYNFFTERIRAAFFLYVACINCKKPDTPPHMSLAHRPNDWMVMGFESIVKETPLKSCRIDNPFGSLKSFFLSAWIDKRLDFYKRESKNAEKNYKRLSFSGEILFIMTLILATIHAAEIGYGWEGYALFSILLAALTITLPAFAAAIASIRIQREFLRNSERYTHIAEHIESIKNEVMKASDMNQLRILLEEMNEVTLREQQDWRIIFKFREIEAA</sequence>
<dbReference type="EMBL" id="CP091092">
    <property type="protein sequence ID" value="WFN36240.1"/>
    <property type="molecule type" value="Genomic_DNA"/>
</dbReference>
<keyword evidence="1" id="KW-0812">Transmembrane</keyword>
<keyword evidence="3" id="KW-1185">Reference proteome</keyword>
<proteinExistence type="predicted"/>